<organism evidence="11">
    <name type="scientific">seawater metagenome</name>
    <dbReference type="NCBI Taxonomy" id="1561972"/>
    <lineage>
        <taxon>unclassified sequences</taxon>
        <taxon>metagenomes</taxon>
        <taxon>ecological metagenomes</taxon>
    </lineage>
</organism>
<dbReference type="SMART" id="SM00490">
    <property type="entry name" value="HELICc"/>
    <property type="match status" value="1"/>
</dbReference>
<dbReference type="InterPro" id="IPR001650">
    <property type="entry name" value="Helicase_C-like"/>
</dbReference>
<dbReference type="InterPro" id="IPR011545">
    <property type="entry name" value="DEAD/DEAH_box_helicase_dom"/>
</dbReference>
<dbReference type="InterPro" id="IPR027417">
    <property type="entry name" value="P-loop_NTPase"/>
</dbReference>
<evidence type="ECO:0000256" key="4">
    <source>
        <dbReference type="ARBA" id="ARBA00022806"/>
    </source>
</evidence>
<comment type="catalytic activity">
    <reaction evidence="7">
        <text>ATP + H2O = ADP + phosphate + H(+)</text>
        <dbReference type="Rhea" id="RHEA:13065"/>
        <dbReference type="ChEBI" id="CHEBI:15377"/>
        <dbReference type="ChEBI" id="CHEBI:15378"/>
        <dbReference type="ChEBI" id="CHEBI:30616"/>
        <dbReference type="ChEBI" id="CHEBI:43474"/>
        <dbReference type="ChEBI" id="CHEBI:456216"/>
        <dbReference type="EC" id="3.6.4.13"/>
    </reaction>
</comment>
<dbReference type="InterPro" id="IPR014014">
    <property type="entry name" value="RNA_helicase_DEAD_Q_motif"/>
</dbReference>
<evidence type="ECO:0000256" key="3">
    <source>
        <dbReference type="ARBA" id="ARBA00022801"/>
    </source>
</evidence>
<dbReference type="SMART" id="SM00487">
    <property type="entry name" value="DEXDc"/>
    <property type="match status" value="1"/>
</dbReference>
<accession>A0A5E8CI68</accession>
<sequence>MSSSQVKKNNQDFELKEIKGFEDLNLSDDLLKGVYAYGFEKPSEIQKKGIQAIQSGRDCIVQAQSGTGKTATFLLGGLSIIDTSKKCCQVLVACPTRELATQIYNVLDNISKYTGITKTFCIGGTSMNKSLSDIKKGAQIIIGTPGRIYHMIEDNHLDLEHLKAMVMDEADDMLSLGFTEKIYDILKSLPEEVQVCLLSATMPRQVFDVTKNFMRNPFKILLKKDQLTLEGIKQFYIDTEVEEFKFDILLDLYSIINASQAIIYCNTIRKVDWLAKNLLEKDFPIAYIHGKLSQEERNGVVKDFRMGKTRLLLTTDLLARGIDIQQVSLVINYDLPSNKDNYIHRIGRSGRFGRKGVAINLVKMSDEGEMRLFTGIKRYFHTEIEEMPEEISMYLV</sequence>
<keyword evidence="5" id="KW-0067">ATP-binding</keyword>
<feature type="domain" description="Helicase C-terminal" evidence="9">
    <location>
        <begin position="231"/>
        <end position="395"/>
    </location>
</feature>
<dbReference type="Gene3D" id="3.40.50.300">
    <property type="entry name" value="P-loop containing nucleotide triphosphate hydrolases"/>
    <property type="match status" value="2"/>
</dbReference>
<evidence type="ECO:0000256" key="2">
    <source>
        <dbReference type="ARBA" id="ARBA00022741"/>
    </source>
</evidence>
<dbReference type="PROSITE" id="PS51195">
    <property type="entry name" value="Q_MOTIF"/>
    <property type="match status" value="1"/>
</dbReference>
<gene>
    <name evidence="11" type="ORF">CPAV1605_808</name>
</gene>
<reference evidence="11" key="1">
    <citation type="submission" date="2019-09" db="EMBL/GenBank/DDBJ databases">
        <authorList>
            <person name="Needham M D."/>
        </authorList>
    </citation>
    <scope>NUCLEOTIDE SEQUENCE</scope>
</reference>
<keyword evidence="2" id="KW-0547">Nucleotide-binding</keyword>
<dbReference type="AlphaFoldDB" id="A0A5E8CI68"/>
<evidence type="ECO:0000259" key="9">
    <source>
        <dbReference type="PROSITE" id="PS51194"/>
    </source>
</evidence>
<dbReference type="FunFam" id="3.40.50.300:FF:000849">
    <property type="entry name" value="ATP-dependent RNA helicase DBP5"/>
    <property type="match status" value="1"/>
</dbReference>
<dbReference type="InterPro" id="IPR014001">
    <property type="entry name" value="Helicase_ATP-bd"/>
</dbReference>
<keyword evidence="4 11" id="KW-0347">Helicase</keyword>
<evidence type="ECO:0000256" key="6">
    <source>
        <dbReference type="ARBA" id="ARBA00022884"/>
    </source>
</evidence>
<dbReference type="SUPFAM" id="SSF52540">
    <property type="entry name" value="P-loop containing nucleoside triphosphate hydrolases"/>
    <property type="match status" value="2"/>
</dbReference>
<dbReference type="FunFam" id="3.40.50.300:FF:000031">
    <property type="entry name" value="Eukaryotic initiation factor 4A-III"/>
    <property type="match status" value="1"/>
</dbReference>
<keyword evidence="6" id="KW-0694">RNA-binding</keyword>
<dbReference type="PROSITE" id="PS51194">
    <property type="entry name" value="HELICASE_CTER"/>
    <property type="match status" value="1"/>
</dbReference>
<dbReference type="GO" id="GO:0016787">
    <property type="term" value="F:hydrolase activity"/>
    <property type="evidence" value="ECO:0007669"/>
    <property type="project" value="UniProtKB-KW"/>
</dbReference>
<dbReference type="EMBL" id="CABVLZ010000003">
    <property type="protein sequence ID" value="VVU95083.1"/>
    <property type="molecule type" value="Genomic_DNA"/>
</dbReference>
<feature type="domain" description="Helicase ATP-binding" evidence="8">
    <location>
        <begin position="50"/>
        <end position="220"/>
    </location>
</feature>
<dbReference type="GO" id="GO:0003724">
    <property type="term" value="F:RNA helicase activity"/>
    <property type="evidence" value="ECO:0007669"/>
    <property type="project" value="UniProtKB-EC"/>
</dbReference>
<dbReference type="PANTHER" id="PTHR47958">
    <property type="entry name" value="ATP-DEPENDENT RNA HELICASE DBP3"/>
    <property type="match status" value="1"/>
</dbReference>
<evidence type="ECO:0000256" key="1">
    <source>
        <dbReference type="ARBA" id="ARBA00012552"/>
    </source>
</evidence>
<dbReference type="Pfam" id="PF00271">
    <property type="entry name" value="Helicase_C"/>
    <property type="match status" value="1"/>
</dbReference>
<dbReference type="GO" id="GO:0003723">
    <property type="term" value="F:RNA binding"/>
    <property type="evidence" value="ECO:0007669"/>
    <property type="project" value="UniProtKB-KW"/>
</dbReference>
<evidence type="ECO:0000256" key="7">
    <source>
        <dbReference type="ARBA" id="ARBA00047984"/>
    </source>
</evidence>
<dbReference type="GO" id="GO:0005524">
    <property type="term" value="F:ATP binding"/>
    <property type="evidence" value="ECO:0007669"/>
    <property type="project" value="UniProtKB-KW"/>
</dbReference>
<dbReference type="EC" id="3.6.4.13" evidence="1"/>
<name>A0A5E8CI68_9ZZZZ</name>
<evidence type="ECO:0000259" key="10">
    <source>
        <dbReference type="PROSITE" id="PS51195"/>
    </source>
</evidence>
<dbReference type="PROSITE" id="PS51192">
    <property type="entry name" value="HELICASE_ATP_BIND_1"/>
    <property type="match status" value="1"/>
</dbReference>
<feature type="domain" description="DEAD-box RNA helicase Q" evidence="10">
    <location>
        <begin position="19"/>
        <end position="47"/>
    </location>
</feature>
<evidence type="ECO:0000259" key="8">
    <source>
        <dbReference type="PROSITE" id="PS51192"/>
    </source>
</evidence>
<dbReference type="CDD" id="cd18787">
    <property type="entry name" value="SF2_C_DEAD"/>
    <property type="match status" value="1"/>
</dbReference>
<dbReference type="Pfam" id="PF00270">
    <property type="entry name" value="DEAD"/>
    <property type="match status" value="1"/>
</dbReference>
<proteinExistence type="predicted"/>
<evidence type="ECO:0000313" key="11">
    <source>
        <dbReference type="EMBL" id="VVU95083.1"/>
    </source>
</evidence>
<protein>
    <recommendedName>
        <fullName evidence="1">RNA helicase</fullName>
        <ecNumber evidence="1">3.6.4.13</ecNumber>
    </recommendedName>
</protein>
<keyword evidence="3" id="KW-0378">Hydrolase</keyword>
<evidence type="ECO:0000256" key="5">
    <source>
        <dbReference type="ARBA" id="ARBA00022840"/>
    </source>
</evidence>